<feature type="transmembrane region" description="Helical" evidence="5">
    <location>
        <begin position="7"/>
        <end position="26"/>
    </location>
</feature>
<dbReference type="EnsemblMetazoa" id="MESCA000044-RA">
    <property type="protein sequence ID" value="MESCA000044-PA"/>
    <property type="gene ID" value="MESCA000044"/>
</dbReference>
<reference evidence="6" key="2">
    <citation type="submission" date="2015-06" db="UniProtKB">
        <authorList>
            <consortium name="EnsemblMetazoa"/>
        </authorList>
    </citation>
    <scope>IDENTIFICATION</scope>
</reference>
<dbReference type="Pfam" id="PF03208">
    <property type="entry name" value="PRA1"/>
    <property type="match status" value="1"/>
</dbReference>
<keyword evidence="3 5" id="KW-1133">Transmembrane helix</keyword>
<proteinExistence type="inferred from homology"/>
<dbReference type="EMBL" id="CAQQ02196832">
    <property type="status" value="NOT_ANNOTATED_CDS"/>
    <property type="molecule type" value="Genomic_DNA"/>
</dbReference>
<evidence type="ECO:0000313" key="7">
    <source>
        <dbReference type="Proteomes" id="UP000015102"/>
    </source>
</evidence>
<dbReference type="STRING" id="36166.T1GA02"/>
<keyword evidence="2 5" id="KW-0812">Transmembrane</keyword>
<keyword evidence="7" id="KW-1185">Reference proteome</keyword>
<organism evidence="6 7">
    <name type="scientific">Megaselia scalaris</name>
    <name type="common">Humpbacked fly</name>
    <name type="synonym">Phora scalaris</name>
    <dbReference type="NCBI Taxonomy" id="36166"/>
    <lineage>
        <taxon>Eukaryota</taxon>
        <taxon>Metazoa</taxon>
        <taxon>Ecdysozoa</taxon>
        <taxon>Arthropoda</taxon>
        <taxon>Hexapoda</taxon>
        <taxon>Insecta</taxon>
        <taxon>Pterygota</taxon>
        <taxon>Neoptera</taxon>
        <taxon>Endopterygota</taxon>
        <taxon>Diptera</taxon>
        <taxon>Brachycera</taxon>
        <taxon>Muscomorpha</taxon>
        <taxon>Platypezoidea</taxon>
        <taxon>Phoridae</taxon>
        <taxon>Megaseliini</taxon>
        <taxon>Megaselia</taxon>
    </lineage>
</organism>
<feature type="transmembrane region" description="Helical" evidence="5">
    <location>
        <begin position="109"/>
        <end position="128"/>
    </location>
</feature>
<dbReference type="EMBL" id="CAQQ02196833">
    <property type="status" value="NOT_ANNOTATED_CDS"/>
    <property type="molecule type" value="Genomic_DNA"/>
</dbReference>
<evidence type="ECO:0000256" key="1">
    <source>
        <dbReference type="ARBA" id="ARBA00004141"/>
    </source>
</evidence>
<name>T1GA02_MEGSC</name>
<dbReference type="InterPro" id="IPR004895">
    <property type="entry name" value="Prenylated_rab_accept_PRA1"/>
</dbReference>
<evidence type="ECO:0000256" key="5">
    <source>
        <dbReference type="RuleBase" id="RU363107"/>
    </source>
</evidence>
<protein>
    <recommendedName>
        <fullName evidence="5">PRA1 family protein</fullName>
    </recommendedName>
</protein>
<sequence length="178" mass="20120">MTSSSTIVCGLFVKTLLVAVFVQLFTDKGIKRSTRDQLKENRWIVLGGSLLVAYLLLLWFDAVLLCLFTVLLPFCLTFIHASLRLRNIKNKVANALDSLNPTSTPMGKFLMAMNIIVENNVLILMIRYPHFFTSTHKNLQNGFIKLLILPLLLSGLLPILLKYPSSFIGLLIYYDKSL</sequence>
<evidence type="ECO:0000313" key="6">
    <source>
        <dbReference type="EnsemblMetazoa" id="MESCA000044-PA"/>
    </source>
</evidence>
<dbReference type="HOGENOM" id="CLU_1512339_0_0_1"/>
<dbReference type="GO" id="GO:0016020">
    <property type="term" value="C:membrane"/>
    <property type="evidence" value="ECO:0007669"/>
    <property type="project" value="UniProtKB-SubCell"/>
</dbReference>
<accession>T1GA02</accession>
<comment type="subcellular location">
    <subcellularLocation>
        <location evidence="1 5">Membrane</location>
        <topology evidence="1 5">Multi-pass membrane protein</topology>
    </subcellularLocation>
</comment>
<feature type="transmembrane region" description="Helical" evidence="5">
    <location>
        <begin position="148"/>
        <end position="174"/>
    </location>
</feature>
<evidence type="ECO:0000256" key="4">
    <source>
        <dbReference type="ARBA" id="ARBA00023136"/>
    </source>
</evidence>
<dbReference type="AlphaFoldDB" id="T1GA02"/>
<evidence type="ECO:0000256" key="2">
    <source>
        <dbReference type="ARBA" id="ARBA00022692"/>
    </source>
</evidence>
<evidence type="ECO:0000256" key="3">
    <source>
        <dbReference type="ARBA" id="ARBA00022989"/>
    </source>
</evidence>
<keyword evidence="4 5" id="KW-0472">Membrane</keyword>
<reference evidence="7" key="1">
    <citation type="submission" date="2013-02" db="EMBL/GenBank/DDBJ databases">
        <authorList>
            <person name="Hughes D."/>
        </authorList>
    </citation>
    <scope>NUCLEOTIDE SEQUENCE</scope>
    <source>
        <strain>Durham</strain>
        <strain evidence="7">NC isolate 2 -- Noor lab</strain>
    </source>
</reference>
<dbReference type="Proteomes" id="UP000015102">
    <property type="component" value="Unassembled WGS sequence"/>
</dbReference>
<feature type="transmembrane region" description="Helical" evidence="5">
    <location>
        <begin position="46"/>
        <end position="79"/>
    </location>
</feature>
<comment type="similarity">
    <text evidence="5">Belongs to the PRA1 family.</text>
</comment>